<proteinExistence type="predicted"/>
<name>A0A1N7MI01_9BACT</name>
<reference evidence="3" key="1">
    <citation type="submission" date="2017-01" db="EMBL/GenBank/DDBJ databases">
        <authorList>
            <person name="Varghese N."/>
            <person name="Submissions S."/>
        </authorList>
    </citation>
    <scope>NUCLEOTIDE SEQUENCE [LARGE SCALE GENOMIC DNA]</scope>
    <source>
        <strain evidence="3">DSM 46698</strain>
    </source>
</reference>
<protein>
    <submittedName>
        <fullName evidence="2">Predicted Zn-dependent peptidase</fullName>
    </submittedName>
</protein>
<evidence type="ECO:0000313" key="2">
    <source>
        <dbReference type="EMBL" id="SIS85804.1"/>
    </source>
</evidence>
<dbReference type="OrthoDB" id="9811314at2"/>
<dbReference type="Gene3D" id="3.30.830.10">
    <property type="entry name" value="Metalloenzyme, LuxS/M16 peptidase-like"/>
    <property type="match status" value="2"/>
</dbReference>
<gene>
    <name evidence="2" type="ORF">SAMN05421761_106110</name>
</gene>
<dbReference type="AlphaFoldDB" id="A0A1N7MI01"/>
<dbReference type="PANTHER" id="PTHR11851:SF224">
    <property type="entry name" value="PROCESSING PROTEASE"/>
    <property type="match status" value="1"/>
</dbReference>
<dbReference type="Proteomes" id="UP000186026">
    <property type="component" value="Unassembled WGS sequence"/>
</dbReference>
<dbReference type="SUPFAM" id="SSF63411">
    <property type="entry name" value="LuxS/MPP-like metallohydrolase"/>
    <property type="match status" value="2"/>
</dbReference>
<dbReference type="STRING" id="529505.SAMN05421761_106110"/>
<feature type="domain" description="Peptidase M16 C-terminal" evidence="1">
    <location>
        <begin position="184"/>
        <end position="356"/>
    </location>
</feature>
<dbReference type="GO" id="GO:0046872">
    <property type="term" value="F:metal ion binding"/>
    <property type="evidence" value="ECO:0007669"/>
    <property type="project" value="InterPro"/>
</dbReference>
<evidence type="ECO:0000313" key="3">
    <source>
        <dbReference type="Proteomes" id="UP000186026"/>
    </source>
</evidence>
<dbReference type="InterPro" id="IPR011249">
    <property type="entry name" value="Metalloenz_LuxS/M16"/>
</dbReference>
<dbReference type="InterPro" id="IPR050361">
    <property type="entry name" value="MPP/UQCRC_Complex"/>
</dbReference>
<organism evidence="2 3">
    <name type="scientific">Belliella pelovolcani</name>
    <dbReference type="NCBI Taxonomy" id="529505"/>
    <lineage>
        <taxon>Bacteria</taxon>
        <taxon>Pseudomonadati</taxon>
        <taxon>Bacteroidota</taxon>
        <taxon>Cytophagia</taxon>
        <taxon>Cytophagales</taxon>
        <taxon>Cyclobacteriaceae</taxon>
        <taxon>Belliella</taxon>
    </lineage>
</organism>
<sequence>MTLDRSKAPEFLIPQDIHLPNPIKRTLPNGVHLYFIPTPEIDAIRLEINSETQNSSISADKKLTSFFTLHMMMEGTKSMDGSELDDFFDFYASEVEVHAGFENNSIALITTKKHFSKVIPVFRSLLTEATFPEKELAKRKSQKALNISIQREKTAVRASQLFRQQLFGQDHPYGQIAEEADVESIQRDDLLKYYETSLLINPEIFLTGNVDAEELALIETYLGSLIINKDNNPAYTFENKPTARLYEDRKDALQSSIRIGCHLIPKSHPDYHALTVFNTILGGYFGSRLIKNIREDKGHTYGIYSTIGSLQGSDYWVIMADVQKAFVNEVIEEIYKEINLLKTTPVSAEELEVVKNYMIGNFLSTFSSSFELINKFKSVHLAGLDMNFYEDKLDFIRDFEAEDILAVGQKYFLKDDLIEVIVG</sequence>
<dbReference type="EMBL" id="FTOP01000006">
    <property type="protein sequence ID" value="SIS85804.1"/>
    <property type="molecule type" value="Genomic_DNA"/>
</dbReference>
<dbReference type="PANTHER" id="PTHR11851">
    <property type="entry name" value="METALLOPROTEASE"/>
    <property type="match status" value="1"/>
</dbReference>
<dbReference type="InterPro" id="IPR007863">
    <property type="entry name" value="Peptidase_M16_C"/>
</dbReference>
<dbReference type="RefSeq" id="WP_076500630.1">
    <property type="nucleotide sequence ID" value="NZ_FTOP01000006.1"/>
</dbReference>
<accession>A0A1N7MI01</accession>
<dbReference type="Pfam" id="PF05193">
    <property type="entry name" value="Peptidase_M16_C"/>
    <property type="match status" value="1"/>
</dbReference>
<evidence type="ECO:0000259" key="1">
    <source>
        <dbReference type="Pfam" id="PF05193"/>
    </source>
</evidence>
<keyword evidence="3" id="KW-1185">Reference proteome</keyword>